<evidence type="ECO:0000313" key="2">
    <source>
        <dbReference type="EMBL" id="QEM80587.1"/>
    </source>
</evidence>
<accession>A0A5C1NEM6</accession>
<dbReference type="AlphaFoldDB" id="A0A5C1NEM6"/>
<name>A0A5C1NEM6_9GAMM</name>
<feature type="region of interest" description="Disordered" evidence="1">
    <location>
        <begin position="65"/>
        <end position="99"/>
    </location>
</feature>
<proteinExistence type="predicted"/>
<keyword evidence="3" id="KW-1185">Reference proteome</keyword>
<evidence type="ECO:0000256" key="1">
    <source>
        <dbReference type="SAM" id="MobiDB-lite"/>
    </source>
</evidence>
<dbReference type="Proteomes" id="UP000324285">
    <property type="component" value="Chromosome"/>
</dbReference>
<sequence length="293" mass="31800">MTSEARMTPEPQKLAYLEAMGLTAWVARYQLPNARETEACDWPELEPEAMPARGADRLHALLDDGVTGQGSVDAPEQVVEPVERPENTGPSGPRGPRKARALLGDIVPESGDSPSVAEPDTDMPMAEPAEALPFACLVGCIDGRWLVLVAQTDPMSVEQQRLLANILGAAGVHSEQRPVFEVLHWPLAEGLPVRQPLEEARQGLKAFVTGRGRRGWKPERVLMFGTDATLDRVVDDNDGKSRTLELPLWQGPSLASLLAGAEAKRTLWPQLENWKALWNQTNAEPGSGAGESV</sequence>
<evidence type="ECO:0000313" key="3">
    <source>
        <dbReference type="Proteomes" id="UP000324285"/>
    </source>
</evidence>
<gene>
    <name evidence="2" type="ORF">E4T21_02730</name>
</gene>
<organism evidence="2 3">
    <name type="scientific">Halomonas binhaiensis</name>
    <dbReference type="NCBI Taxonomy" id="2562282"/>
    <lineage>
        <taxon>Bacteria</taxon>
        <taxon>Pseudomonadati</taxon>
        <taxon>Pseudomonadota</taxon>
        <taxon>Gammaproteobacteria</taxon>
        <taxon>Oceanospirillales</taxon>
        <taxon>Halomonadaceae</taxon>
        <taxon>Halomonas</taxon>
    </lineage>
</organism>
<dbReference type="RefSeq" id="WP_149283298.1">
    <property type="nucleotide sequence ID" value="NZ_CP038437.2"/>
</dbReference>
<dbReference type="KEGG" id="hbh:E4T21_02730"/>
<reference evidence="2" key="1">
    <citation type="submission" date="2021-02" db="EMBL/GenBank/DDBJ databases">
        <title>Strain Y2R2, a novel species of the genus Halomonas.</title>
        <authorList>
            <person name="Huang H."/>
        </authorList>
    </citation>
    <scope>NUCLEOTIDE SEQUENCE</scope>
    <source>
        <strain evidence="2">Y2R2</strain>
    </source>
</reference>
<dbReference type="EMBL" id="CP038437">
    <property type="protein sequence ID" value="QEM80587.1"/>
    <property type="molecule type" value="Genomic_DNA"/>
</dbReference>
<protein>
    <submittedName>
        <fullName evidence="2">Uncharacterized protein</fullName>
    </submittedName>
</protein>
<dbReference type="OrthoDB" id="6362681at2"/>